<dbReference type="Gene3D" id="1.25.40.10">
    <property type="entry name" value="Tetratricopeptide repeat domain"/>
    <property type="match status" value="1"/>
</dbReference>
<protein>
    <recommendedName>
        <fullName evidence="1">Stage 0 sporulation protein A homolog</fullName>
    </recommendedName>
</protein>
<dbReference type="SMART" id="SM00028">
    <property type="entry name" value="TPR"/>
    <property type="match status" value="2"/>
</dbReference>
<dbReference type="SUPFAM" id="SSF48452">
    <property type="entry name" value="TPR-like"/>
    <property type="match status" value="1"/>
</dbReference>
<dbReference type="PANTHER" id="PTHR44591:SF3">
    <property type="entry name" value="RESPONSE REGULATORY DOMAIN-CONTAINING PROTEIN"/>
    <property type="match status" value="1"/>
</dbReference>
<dbReference type="PANTHER" id="PTHR44591">
    <property type="entry name" value="STRESS RESPONSE REGULATOR PROTEIN 1"/>
    <property type="match status" value="1"/>
</dbReference>
<feature type="domain" description="Response regulatory" evidence="9">
    <location>
        <begin position="4"/>
        <end position="118"/>
    </location>
</feature>
<evidence type="ECO:0000256" key="4">
    <source>
        <dbReference type="ARBA" id="ARBA00023163"/>
    </source>
</evidence>
<proteinExistence type="predicted"/>
<accession>A0A1I4KP27</accession>
<evidence type="ECO:0000259" key="9">
    <source>
        <dbReference type="PROSITE" id="PS50110"/>
    </source>
</evidence>
<evidence type="ECO:0000256" key="1">
    <source>
        <dbReference type="ARBA" id="ARBA00018672"/>
    </source>
</evidence>
<evidence type="ECO:0000256" key="8">
    <source>
        <dbReference type="SAM" id="MobiDB-lite"/>
    </source>
</evidence>
<feature type="region of interest" description="Disordered" evidence="8">
    <location>
        <begin position="205"/>
        <end position="231"/>
    </location>
</feature>
<dbReference type="SUPFAM" id="SSF52172">
    <property type="entry name" value="CheY-like"/>
    <property type="match status" value="1"/>
</dbReference>
<organism evidence="10 11">
    <name type="scientific">Halanaerobium salsuginis</name>
    <dbReference type="NCBI Taxonomy" id="29563"/>
    <lineage>
        <taxon>Bacteria</taxon>
        <taxon>Bacillati</taxon>
        <taxon>Bacillota</taxon>
        <taxon>Clostridia</taxon>
        <taxon>Halanaerobiales</taxon>
        <taxon>Halanaerobiaceae</taxon>
        <taxon>Halanaerobium</taxon>
    </lineage>
</organism>
<evidence type="ECO:0000256" key="6">
    <source>
        <dbReference type="PROSITE-ProRule" id="PRU00169"/>
    </source>
</evidence>
<comment type="function">
    <text evidence="5">May play the central regulatory role in sporulation. It may be an element of the effector pathway responsible for the activation of sporulation genes in response to nutritional stress. Spo0A may act in concert with spo0H (a sigma factor) to control the expression of some genes that are critical to the sporulation process.</text>
</comment>
<evidence type="ECO:0000313" key="11">
    <source>
        <dbReference type="Proteomes" id="UP000199006"/>
    </source>
</evidence>
<keyword evidence="3" id="KW-0805">Transcription regulation</keyword>
<dbReference type="PROSITE" id="PS50110">
    <property type="entry name" value="RESPONSE_REGULATORY"/>
    <property type="match status" value="1"/>
</dbReference>
<evidence type="ECO:0000256" key="7">
    <source>
        <dbReference type="PROSITE-ProRule" id="PRU00339"/>
    </source>
</evidence>
<dbReference type="PROSITE" id="PS50005">
    <property type="entry name" value="TPR"/>
    <property type="match status" value="1"/>
</dbReference>
<evidence type="ECO:0000256" key="3">
    <source>
        <dbReference type="ARBA" id="ARBA00023015"/>
    </source>
</evidence>
<dbReference type="EMBL" id="FOTI01000032">
    <property type="protein sequence ID" value="SFL80309.1"/>
    <property type="molecule type" value="Genomic_DNA"/>
</dbReference>
<dbReference type="STRING" id="29563.SAMN02983006_02067"/>
<keyword evidence="4" id="KW-0804">Transcription</keyword>
<evidence type="ECO:0000256" key="2">
    <source>
        <dbReference type="ARBA" id="ARBA00022553"/>
    </source>
</evidence>
<feature type="repeat" description="TPR" evidence="7">
    <location>
        <begin position="167"/>
        <end position="200"/>
    </location>
</feature>
<name>A0A1I4KP27_9FIRM</name>
<dbReference type="RefSeq" id="WP_076544500.1">
    <property type="nucleotide sequence ID" value="NZ_FOTI01000032.1"/>
</dbReference>
<dbReference type="InterPro" id="IPR011006">
    <property type="entry name" value="CheY-like_superfamily"/>
</dbReference>
<evidence type="ECO:0000256" key="5">
    <source>
        <dbReference type="ARBA" id="ARBA00024867"/>
    </source>
</evidence>
<dbReference type="Pfam" id="PF00072">
    <property type="entry name" value="Response_reg"/>
    <property type="match status" value="1"/>
</dbReference>
<dbReference type="Gene3D" id="3.40.50.2300">
    <property type="match status" value="1"/>
</dbReference>
<dbReference type="Proteomes" id="UP000199006">
    <property type="component" value="Unassembled WGS sequence"/>
</dbReference>
<dbReference type="FunFam" id="3.40.50.2300:FF:000018">
    <property type="entry name" value="DNA-binding transcriptional regulator NtrC"/>
    <property type="match status" value="1"/>
</dbReference>
<dbReference type="AlphaFoldDB" id="A0A1I4KP27"/>
<dbReference type="OrthoDB" id="9808843at2"/>
<evidence type="ECO:0000313" key="10">
    <source>
        <dbReference type="EMBL" id="SFL80309.1"/>
    </source>
</evidence>
<dbReference type="InterPro" id="IPR011990">
    <property type="entry name" value="TPR-like_helical_dom_sf"/>
</dbReference>
<dbReference type="InterPro" id="IPR001789">
    <property type="entry name" value="Sig_transdc_resp-reg_receiver"/>
</dbReference>
<feature type="modified residue" description="4-aspartylphosphate" evidence="6">
    <location>
        <position position="53"/>
    </location>
</feature>
<gene>
    <name evidence="10" type="ORF">SAMN02983006_02067</name>
</gene>
<dbReference type="InterPro" id="IPR019734">
    <property type="entry name" value="TPR_rpt"/>
</dbReference>
<dbReference type="SMART" id="SM00448">
    <property type="entry name" value="REC"/>
    <property type="match status" value="1"/>
</dbReference>
<reference evidence="10 11" key="1">
    <citation type="submission" date="2016-10" db="EMBL/GenBank/DDBJ databases">
        <authorList>
            <person name="de Groot N.N."/>
        </authorList>
    </citation>
    <scope>NUCLEOTIDE SEQUENCE [LARGE SCALE GENOMIC DNA]</scope>
    <source>
        <strain evidence="10 11">ATCC 51327</strain>
    </source>
</reference>
<dbReference type="Pfam" id="PF13181">
    <property type="entry name" value="TPR_8"/>
    <property type="match status" value="1"/>
</dbReference>
<keyword evidence="7" id="KW-0802">TPR repeat</keyword>
<keyword evidence="11" id="KW-1185">Reference proteome</keyword>
<feature type="compositionally biased region" description="Acidic residues" evidence="8">
    <location>
        <begin position="218"/>
        <end position="231"/>
    </location>
</feature>
<dbReference type="GO" id="GO:0000160">
    <property type="term" value="P:phosphorelay signal transduction system"/>
    <property type="evidence" value="ECO:0007669"/>
    <property type="project" value="InterPro"/>
</dbReference>
<keyword evidence="2 6" id="KW-0597">Phosphoprotein</keyword>
<dbReference type="InterPro" id="IPR050595">
    <property type="entry name" value="Bact_response_regulator"/>
</dbReference>
<sequence length="231" mass="26196">MKNKVLVVDDEKNIRLTLKKALSNADYEVETAVNGEDGLAKLKEEEIPVVLLDMKMPGMDGIQFLKEVTNKEIETKVIMITGYGSVETAVETLKLGAVDYLRKPFKPEEIINIVQDVFERYKVENSEKEVESFEEYIMLAKNAINKRDFSKAKEMLQQATSLDSEKPEPFNLLGIIYEMQHKQGEAMKMYRAALALDPGYKPANENIERAGESMGSIDLDDVNFGDDEEEE</sequence>